<dbReference type="Proteomes" id="UP000594261">
    <property type="component" value="Chromosome 11"/>
</dbReference>
<accession>A0A7N2MYP4</accession>
<dbReference type="Gramene" id="QL11p016205:mrna">
    <property type="protein sequence ID" value="QL11p016205:mrna"/>
    <property type="gene ID" value="QL11p016205"/>
</dbReference>
<sequence>MESITPDTDLVQISRFSNPNSIFSIFPPDNSNETLNTSLSNETLPVPPLSPYSIPSFFPPGNSLSSSLSALSKHFSSPSISSFFPPTQSQSNSLSTHRSSHGFDQTIPSIFQPNYSCSSSNASTHDLDRCTSDANKLIHEFKEVLLSKVPRWCPITFDNLDDNDERVLPQEVEEVLGKACEKWTYAIYWELDSLSYSSLKNIRPAKGSFNRDNQKFRNNDIQFFKLRDSIPMFTFGSVLCQVFSTSSPIWVVGEDCLASSMYYRARLGSTRRLNLAARLLKLKMCLMNKTSSDWDEMCIGELTSLRGTVSCEIM</sequence>
<proteinExistence type="predicted"/>
<reference evidence="1 2" key="1">
    <citation type="journal article" date="2016" name="G3 (Bethesda)">
        <title>First Draft Assembly and Annotation of the Genome of a California Endemic Oak Quercus lobata Nee (Fagaceae).</title>
        <authorList>
            <person name="Sork V.L."/>
            <person name="Fitz-Gibbon S.T."/>
            <person name="Puiu D."/>
            <person name="Crepeau M."/>
            <person name="Gugger P.F."/>
            <person name="Sherman R."/>
            <person name="Stevens K."/>
            <person name="Langley C.H."/>
            <person name="Pellegrini M."/>
            <person name="Salzberg S.L."/>
        </authorList>
    </citation>
    <scope>NUCLEOTIDE SEQUENCE [LARGE SCALE GENOMIC DNA]</scope>
    <source>
        <strain evidence="1 2">cv. SW786</strain>
    </source>
</reference>
<dbReference type="InParanoid" id="A0A7N2MYP4"/>
<name>A0A7N2MYP4_QUELO</name>
<dbReference type="AlphaFoldDB" id="A0A7N2MYP4"/>
<evidence type="ECO:0000313" key="2">
    <source>
        <dbReference type="Proteomes" id="UP000594261"/>
    </source>
</evidence>
<evidence type="ECO:0000313" key="1">
    <source>
        <dbReference type="EnsemblPlants" id="QL11p016205:mrna"/>
    </source>
</evidence>
<protein>
    <submittedName>
        <fullName evidence="1">Uncharacterized protein</fullName>
    </submittedName>
</protein>
<dbReference type="EMBL" id="LRBV02000011">
    <property type="status" value="NOT_ANNOTATED_CDS"/>
    <property type="molecule type" value="Genomic_DNA"/>
</dbReference>
<dbReference type="EnsemblPlants" id="QL11p016205:mrna">
    <property type="protein sequence ID" value="QL11p016205:mrna"/>
    <property type="gene ID" value="QL11p016205"/>
</dbReference>
<keyword evidence="2" id="KW-1185">Reference proteome</keyword>
<reference evidence="1" key="2">
    <citation type="submission" date="2021-01" db="UniProtKB">
        <authorList>
            <consortium name="EnsemblPlants"/>
        </authorList>
    </citation>
    <scope>IDENTIFICATION</scope>
</reference>
<organism evidence="1 2">
    <name type="scientific">Quercus lobata</name>
    <name type="common">Valley oak</name>
    <dbReference type="NCBI Taxonomy" id="97700"/>
    <lineage>
        <taxon>Eukaryota</taxon>
        <taxon>Viridiplantae</taxon>
        <taxon>Streptophyta</taxon>
        <taxon>Embryophyta</taxon>
        <taxon>Tracheophyta</taxon>
        <taxon>Spermatophyta</taxon>
        <taxon>Magnoliopsida</taxon>
        <taxon>eudicotyledons</taxon>
        <taxon>Gunneridae</taxon>
        <taxon>Pentapetalae</taxon>
        <taxon>rosids</taxon>
        <taxon>fabids</taxon>
        <taxon>Fagales</taxon>
        <taxon>Fagaceae</taxon>
        <taxon>Quercus</taxon>
    </lineage>
</organism>